<organism evidence="1 2">
    <name type="scientific">Xylaria curta</name>
    <dbReference type="NCBI Taxonomy" id="42375"/>
    <lineage>
        <taxon>Eukaryota</taxon>
        <taxon>Fungi</taxon>
        <taxon>Dikarya</taxon>
        <taxon>Ascomycota</taxon>
        <taxon>Pezizomycotina</taxon>
        <taxon>Sordariomycetes</taxon>
        <taxon>Xylariomycetidae</taxon>
        <taxon>Xylariales</taxon>
        <taxon>Xylariaceae</taxon>
        <taxon>Xylaria</taxon>
    </lineage>
</organism>
<protein>
    <submittedName>
        <fullName evidence="1">Uncharacterized protein</fullName>
    </submittedName>
</protein>
<name>A0ACC1PD12_9PEZI</name>
<dbReference type="EMBL" id="JAPDGR010000489">
    <property type="protein sequence ID" value="KAJ2989805.1"/>
    <property type="molecule type" value="Genomic_DNA"/>
</dbReference>
<evidence type="ECO:0000313" key="2">
    <source>
        <dbReference type="Proteomes" id="UP001143856"/>
    </source>
</evidence>
<reference evidence="1" key="1">
    <citation type="submission" date="2022-10" db="EMBL/GenBank/DDBJ databases">
        <title>Genome Sequence of Xylaria curta.</title>
        <authorList>
            <person name="Buettner E."/>
        </authorList>
    </citation>
    <scope>NUCLEOTIDE SEQUENCE</scope>
    <source>
        <strain evidence="1">Babe10</strain>
    </source>
</reference>
<accession>A0ACC1PD12</accession>
<comment type="caution">
    <text evidence="1">The sequence shown here is derived from an EMBL/GenBank/DDBJ whole genome shotgun (WGS) entry which is preliminary data.</text>
</comment>
<sequence length="303" mass="33912">MDGYDVGFCLHTRIGGIGLLPESQQPRRTRKRLTRRSRVSTATIFTPMNPDETPEEHFPLQTVYGRTSQPRFVNRYDSREILLVIDGSCINNGGVSQPVTGGCSFAYKGAGKSGITTAFPFSSLCHDEGGTVGFPLEQTGPGGEYHVASSNRAKLRAVIAGLEFREWQQEGWKRIVIATDLQYVAFGATRWLASWVRRRWKTRKARQVANRDLWEELHGAIDKLARLGTEVSFWLISSGSSVKQASSLVQDTKEVAREAAKLHFDTAAEEFTRLWHRGVKHSPFLARLCTITMLLGGHWTVKC</sequence>
<proteinExistence type="predicted"/>
<dbReference type="Proteomes" id="UP001143856">
    <property type="component" value="Unassembled WGS sequence"/>
</dbReference>
<keyword evidence="2" id="KW-1185">Reference proteome</keyword>
<evidence type="ECO:0000313" key="1">
    <source>
        <dbReference type="EMBL" id="KAJ2989805.1"/>
    </source>
</evidence>
<gene>
    <name evidence="1" type="ORF">NUW58_g3280</name>
</gene>